<proteinExistence type="predicted"/>
<evidence type="ECO:0000256" key="7">
    <source>
        <dbReference type="ARBA" id="ARBA00049556"/>
    </source>
</evidence>
<dbReference type="InterPro" id="IPR036291">
    <property type="entry name" value="NAD(P)-bd_dom_sf"/>
</dbReference>
<keyword evidence="3" id="KW-0276">Fatty acid metabolism</keyword>
<dbReference type="STRING" id="288705.RSal33209_1555"/>
<evidence type="ECO:0000256" key="2">
    <source>
        <dbReference type="ARBA" id="ARBA00005086"/>
    </source>
</evidence>
<dbReference type="InterPro" id="IPR013328">
    <property type="entry name" value="6PGD_dom2"/>
</dbReference>
<keyword evidence="6" id="KW-0443">Lipid metabolism</keyword>
<comment type="pathway">
    <text evidence="1">Lipid metabolism; fatty acid beta-oxidation.</text>
</comment>
<organism evidence="11 12">
    <name type="scientific">Renibacterium salmoninarum (strain ATCC 33209 / DSM 20767 / JCM 11484 / NBRC 15589 / NCIMB 2235)</name>
    <dbReference type="NCBI Taxonomy" id="288705"/>
    <lineage>
        <taxon>Bacteria</taxon>
        <taxon>Bacillati</taxon>
        <taxon>Actinomycetota</taxon>
        <taxon>Actinomycetes</taxon>
        <taxon>Micrococcales</taxon>
        <taxon>Micrococcaceae</taxon>
        <taxon>Renibacterium</taxon>
    </lineage>
</organism>
<dbReference type="PANTHER" id="PTHR43561">
    <property type="match status" value="1"/>
</dbReference>
<feature type="domain" description="3-hydroxyacyl-CoA dehydrogenase C-terminal" evidence="9">
    <location>
        <begin position="187"/>
        <end position="281"/>
    </location>
</feature>
<dbReference type="PIRSF" id="PIRSF000105">
    <property type="entry name" value="HCDH"/>
    <property type="match status" value="1"/>
</dbReference>
<comment type="catalytic activity">
    <reaction evidence="7">
        <text>a (3S)-3-hydroxyacyl-CoA + NAD(+) = a 3-oxoacyl-CoA + NADH + H(+)</text>
        <dbReference type="Rhea" id="RHEA:22432"/>
        <dbReference type="ChEBI" id="CHEBI:15378"/>
        <dbReference type="ChEBI" id="CHEBI:57318"/>
        <dbReference type="ChEBI" id="CHEBI:57540"/>
        <dbReference type="ChEBI" id="CHEBI:57945"/>
        <dbReference type="ChEBI" id="CHEBI:90726"/>
        <dbReference type="EC" id="1.1.1.35"/>
    </reaction>
</comment>
<dbReference type="GO" id="GO:0070403">
    <property type="term" value="F:NAD+ binding"/>
    <property type="evidence" value="ECO:0007669"/>
    <property type="project" value="InterPro"/>
</dbReference>
<dbReference type="KEGG" id="rsa:RSal33209_1555"/>
<dbReference type="GO" id="GO:0003857">
    <property type="term" value="F:(3S)-3-hydroxyacyl-CoA dehydrogenase (NAD+) activity"/>
    <property type="evidence" value="ECO:0007669"/>
    <property type="project" value="UniProtKB-EC"/>
</dbReference>
<dbReference type="InterPro" id="IPR052242">
    <property type="entry name" value="Mito_3-hydroxyacyl-CoA_DH"/>
</dbReference>
<dbReference type="GO" id="GO:0006635">
    <property type="term" value="P:fatty acid beta-oxidation"/>
    <property type="evidence" value="ECO:0007669"/>
    <property type="project" value="TreeGrafter"/>
</dbReference>
<evidence type="ECO:0000259" key="10">
    <source>
        <dbReference type="Pfam" id="PF02737"/>
    </source>
</evidence>
<dbReference type="PANTHER" id="PTHR43561:SF3">
    <property type="entry name" value="HYDROXYACYL-COENZYME A DEHYDROGENASE, MITOCHONDRIAL"/>
    <property type="match status" value="1"/>
</dbReference>
<evidence type="ECO:0000259" key="9">
    <source>
        <dbReference type="Pfam" id="PF00725"/>
    </source>
</evidence>
<name>A9WNZ9_RENSM</name>
<evidence type="ECO:0000313" key="12">
    <source>
        <dbReference type="Proteomes" id="UP000002007"/>
    </source>
</evidence>
<sequence>MKYVTVIGTGVLGSQIAFQTAFSGFDVVAFDVDEEAIEQAKIRFAALATTYRNQVSGADDAKVDGALGRLSYSVDLAEAVHNADLVIEAAPENIEVKNGIFQQLSAIAPAKTIFATNSSTLLPSAMAPHTGRPEKFLALHFANHIWAQNTAEIMGTAQTSPEVYATVVQFAQDIGMVPIELKKEQAGYLLNSLLVPLLAASSALYVDEIASPDMIDKTWRLGTGSPRGPFQIQDIVGLTTFYNITSSSKDAKMQKFARQIKAKYIGQGKLGVATGEGFYTYRQ</sequence>
<dbReference type="Gene3D" id="1.10.1040.10">
    <property type="entry name" value="N-(1-d-carboxylethyl)-l-norvaline Dehydrogenase, domain 2"/>
    <property type="match status" value="1"/>
</dbReference>
<evidence type="ECO:0000256" key="1">
    <source>
        <dbReference type="ARBA" id="ARBA00005005"/>
    </source>
</evidence>
<comment type="pathway">
    <text evidence="2">Lipid metabolism; butanoate metabolism.</text>
</comment>
<dbReference type="EMBL" id="CP000910">
    <property type="protein sequence ID" value="ABY23291.1"/>
    <property type="molecule type" value="Genomic_DNA"/>
</dbReference>
<accession>A9WNZ9</accession>
<evidence type="ECO:0000256" key="3">
    <source>
        <dbReference type="ARBA" id="ARBA00022832"/>
    </source>
</evidence>
<keyword evidence="4 11" id="KW-0560">Oxidoreductase</keyword>
<evidence type="ECO:0000313" key="11">
    <source>
        <dbReference type="EMBL" id="ABY23291.1"/>
    </source>
</evidence>
<dbReference type="InterPro" id="IPR006108">
    <property type="entry name" value="3HC_DH_C"/>
</dbReference>
<evidence type="ECO:0000256" key="5">
    <source>
        <dbReference type="ARBA" id="ARBA00023027"/>
    </source>
</evidence>
<dbReference type="InterPro" id="IPR008927">
    <property type="entry name" value="6-PGluconate_DH-like_C_sf"/>
</dbReference>
<dbReference type="Gene3D" id="3.40.50.720">
    <property type="entry name" value="NAD(P)-binding Rossmann-like Domain"/>
    <property type="match status" value="1"/>
</dbReference>
<protein>
    <submittedName>
        <fullName evidence="11">3-hydroxybutyryl-CoA dehydrogenase</fullName>
        <ecNumber evidence="11">1.1.1.157</ecNumber>
    </submittedName>
</protein>
<dbReference type="HOGENOM" id="CLU_009834_2_0_11"/>
<dbReference type="EC" id="1.1.1.157" evidence="11"/>
<keyword evidence="5" id="KW-0520">NAD</keyword>
<feature type="domain" description="3-hydroxyacyl-CoA dehydrogenase NAD binding" evidence="10">
    <location>
        <begin position="4"/>
        <end position="182"/>
    </location>
</feature>
<dbReference type="Proteomes" id="UP000002007">
    <property type="component" value="Chromosome"/>
</dbReference>
<keyword evidence="12" id="KW-1185">Reference proteome</keyword>
<dbReference type="SUPFAM" id="SSF51735">
    <property type="entry name" value="NAD(P)-binding Rossmann-fold domains"/>
    <property type="match status" value="1"/>
</dbReference>
<dbReference type="Pfam" id="PF00725">
    <property type="entry name" value="3HCDH"/>
    <property type="match status" value="1"/>
</dbReference>
<evidence type="ECO:0000256" key="8">
    <source>
        <dbReference type="PIRSR" id="PIRSR000105-1"/>
    </source>
</evidence>
<dbReference type="InterPro" id="IPR006176">
    <property type="entry name" value="3-OHacyl-CoA_DH_NAD-bd"/>
</dbReference>
<evidence type="ECO:0000256" key="4">
    <source>
        <dbReference type="ARBA" id="ARBA00023002"/>
    </source>
</evidence>
<dbReference type="SUPFAM" id="SSF48179">
    <property type="entry name" value="6-phosphogluconate dehydrogenase C-terminal domain-like"/>
    <property type="match status" value="1"/>
</dbReference>
<dbReference type="AlphaFoldDB" id="A9WNZ9"/>
<dbReference type="RefSeq" id="WP_012244968.1">
    <property type="nucleotide sequence ID" value="NC_010168.1"/>
</dbReference>
<dbReference type="eggNOG" id="COG1250">
    <property type="taxonomic scope" value="Bacteria"/>
</dbReference>
<evidence type="ECO:0000256" key="6">
    <source>
        <dbReference type="ARBA" id="ARBA00023098"/>
    </source>
</evidence>
<gene>
    <name evidence="11" type="ordered locus">RSal33209_1555</name>
</gene>
<dbReference type="InterPro" id="IPR022694">
    <property type="entry name" value="3-OHacyl-CoA_DH"/>
</dbReference>
<dbReference type="Pfam" id="PF02737">
    <property type="entry name" value="3HCDH_N"/>
    <property type="match status" value="1"/>
</dbReference>
<dbReference type="NCBIfam" id="NF006143">
    <property type="entry name" value="PRK08293.1"/>
    <property type="match status" value="1"/>
</dbReference>
<feature type="site" description="Important for catalytic activity" evidence="8">
    <location>
        <position position="140"/>
    </location>
</feature>
<reference evidence="12" key="1">
    <citation type="journal article" date="2008" name="J. Bacteriol.">
        <title>Genome sequence of the fish pathogen Renibacterium salmoninarum suggests reductive evolution away from an environmental Arthrobacter ancestor.</title>
        <authorList>
            <person name="Wiens G.D."/>
            <person name="Rockey D.D."/>
            <person name="Wu Z."/>
            <person name="Chang J."/>
            <person name="Levy R."/>
            <person name="Crane S."/>
            <person name="Chen D.S."/>
            <person name="Capri G.R."/>
            <person name="Burnett J.R."/>
            <person name="Sudheesh P.S."/>
            <person name="Schipma M.J."/>
            <person name="Burd H."/>
            <person name="Bhattacharyya A."/>
            <person name="Rhodes L.D."/>
            <person name="Kaul R."/>
            <person name="Strom M.S."/>
        </authorList>
    </citation>
    <scope>NUCLEOTIDE SEQUENCE [LARGE SCALE GENOMIC DNA]</scope>
    <source>
        <strain evidence="12">ATCC 33209 / DSM 20767 / JCM 11484 / NBRC 15589 / NCIMB 2235</strain>
    </source>
</reference>
<dbReference type="GO" id="GO:0008691">
    <property type="term" value="F:3-hydroxybutyryl-CoA dehydrogenase activity"/>
    <property type="evidence" value="ECO:0007669"/>
    <property type="project" value="UniProtKB-EC"/>
</dbReference>